<dbReference type="PANTHER" id="PTHR10826:SF9">
    <property type="entry name" value="MITOCHONDRIAL GLYCOPROTEIN-LIKE PROTEIN"/>
    <property type="match status" value="1"/>
</dbReference>
<dbReference type="GO" id="GO:0005759">
    <property type="term" value="C:mitochondrial matrix"/>
    <property type="evidence" value="ECO:0007669"/>
    <property type="project" value="InterPro"/>
</dbReference>
<dbReference type="SUPFAM" id="SSF54529">
    <property type="entry name" value="Mitochondrial glycoprotein MAM33-like"/>
    <property type="match status" value="1"/>
</dbReference>
<dbReference type="EMBL" id="HBGF01043565">
    <property type="protein sequence ID" value="CAD9143883.1"/>
    <property type="molecule type" value="Transcribed_RNA"/>
</dbReference>
<organism evidence="1">
    <name type="scientific">Neobodo designis</name>
    <name type="common">Flagellated protozoan</name>
    <name type="synonym">Bodo designis</name>
    <dbReference type="NCBI Taxonomy" id="312471"/>
    <lineage>
        <taxon>Eukaryota</taxon>
        <taxon>Discoba</taxon>
        <taxon>Euglenozoa</taxon>
        <taxon>Kinetoplastea</taxon>
        <taxon>Metakinetoplastina</taxon>
        <taxon>Neobodonida</taxon>
        <taxon>Neobodo</taxon>
    </lineage>
</organism>
<gene>
    <name evidence="1" type="ORF">NDES1114_LOCUS29152</name>
</gene>
<dbReference type="AlphaFoldDB" id="A0A7S1QNC7"/>
<dbReference type="PANTHER" id="PTHR10826">
    <property type="entry name" value="COMPLEMENT COMPONENT 1"/>
    <property type="match status" value="1"/>
</dbReference>
<dbReference type="InterPro" id="IPR003428">
    <property type="entry name" value="MAM33"/>
</dbReference>
<evidence type="ECO:0000313" key="1">
    <source>
        <dbReference type="EMBL" id="CAD9143883.1"/>
    </source>
</evidence>
<dbReference type="Pfam" id="PF02330">
    <property type="entry name" value="MAM33"/>
    <property type="match status" value="1"/>
</dbReference>
<name>A0A7S1QNC7_NEODS</name>
<sequence length="261" mass="29074">MLRRAVAAATQRSRAVCAAAAGIDVAAASAVRWNYGFSTPSGTAGWSAVPPTSDEARQLDADAVANDATSGTAALVRCVEKEMDDEELRIDKEAPDLPSGWDITHEEGASYWTMTRVWEGKERHTVRGQLTVRDVALDPECDIRGEHFPFRFIVENLFTGTVMDFALDVVEGECIVDNIRTFDSAEQALNESYVAAYEREKAYPGPSLDESEEEVLDGIQAYLAERQVDDQMAEFVGQYSVWVEQLEYERWLRELKSFLTA</sequence>
<dbReference type="InterPro" id="IPR036561">
    <property type="entry name" value="MAM33_sf"/>
</dbReference>
<reference evidence="1" key="1">
    <citation type="submission" date="2021-01" db="EMBL/GenBank/DDBJ databases">
        <authorList>
            <person name="Corre E."/>
            <person name="Pelletier E."/>
            <person name="Niang G."/>
            <person name="Scheremetjew M."/>
            <person name="Finn R."/>
            <person name="Kale V."/>
            <person name="Holt S."/>
            <person name="Cochrane G."/>
            <person name="Meng A."/>
            <person name="Brown T."/>
            <person name="Cohen L."/>
        </authorList>
    </citation>
    <scope>NUCLEOTIDE SEQUENCE</scope>
    <source>
        <strain evidence="1">CCAP 1951/1</strain>
    </source>
</reference>
<proteinExistence type="predicted"/>
<accession>A0A7S1QNC7</accession>
<protein>
    <submittedName>
        <fullName evidence="1">Uncharacterized protein</fullName>
    </submittedName>
</protein>
<dbReference type="Gene3D" id="3.10.280.10">
    <property type="entry name" value="Mitochondrial glycoprotein"/>
    <property type="match status" value="1"/>
</dbReference>